<sequence length="73" mass="8181">MPYTLEALGFLMERGCFSVSENGRLKSMPETVRKTISGSHETKSCQRVARLIGKEFSHIGDRATIYTTFGVRP</sequence>
<protein>
    <submittedName>
        <fullName evidence="1">Uncharacterized protein</fullName>
    </submittedName>
</protein>
<dbReference type="InterPro" id="IPR045390">
    <property type="entry name" value="ABC-3C_MC3"/>
</dbReference>
<dbReference type="Pfam" id="PF20131">
    <property type="entry name" value="MC3"/>
    <property type="match status" value="1"/>
</dbReference>
<name>A0A645D8F8_9ZZZZ</name>
<dbReference type="EMBL" id="VSSQ01033787">
    <property type="protein sequence ID" value="MPM85495.1"/>
    <property type="molecule type" value="Genomic_DNA"/>
</dbReference>
<organism evidence="1">
    <name type="scientific">bioreactor metagenome</name>
    <dbReference type="NCBI Taxonomy" id="1076179"/>
    <lineage>
        <taxon>unclassified sequences</taxon>
        <taxon>metagenomes</taxon>
        <taxon>ecological metagenomes</taxon>
    </lineage>
</organism>
<comment type="caution">
    <text evidence="1">The sequence shown here is derived from an EMBL/GenBank/DDBJ whole genome shotgun (WGS) entry which is preliminary data.</text>
</comment>
<accession>A0A645D8F8</accession>
<proteinExistence type="predicted"/>
<reference evidence="1" key="1">
    <citation type="submission" date="2019-08" db="EMBL/GenBank/DDBJ databases">
        <authorList>
            <person name="Kucharzyk K."/>
            <person name="Murdoch R.W."/>
            <person name="Higgins S."/>
            <person name="Loffler F."/>
        </authorList>
    </citation>
    <scope>NUCLEOTIDE SEQUENCE</scope>
</reference>
<gene>
    <name evidence="1" type="ORF">SDC9_132576</name>
</gene>
<dbReference type="AlphaFoldDB" id="A0A645D8F8"/>
<evidence type="ECO:0000313" key="1">
    <source>
        <dbReference type="EMBL" id="MPM85495.1"/>
    </source>
</evidence>